<dbReference type="AlphaFoldDB" id="A0AAW0B6V5"/>
<keyword evidence="4" id="KW-1185">Reference proteome</keyword>
<feature type="compositionally biased region" description="Basic and acidic residues" evidence="1">
    <location>
        <begin position="190"/>
        <end position="204"/>
    </location>
</feature>
<feature type="chain" id="PRO_5043979169" evidence="2">
    <location>
        <begin position="16"/>
        <end position="269"/>
    </location>
</feature>
<keyword evidence="2" id="KW-0732">Signal</keyword>
<evidence type="ECO:0000256" key="1">
    <source>
        <dbReference type="SAM" id="MobiDB-lite"/>
    </source>
</evidence>
<feature type="signal peptide" evidence="2">
    <location>
        <begin position="1"/>
        <end position="15"/>
    </location>
</feature>
<protein>
    <submittedName>
        <fullName evidence="3">Uncharacterized protein</fullName>
    </submittedName>
</protein>
<accession>A0AAW0B6V5</accession>
<gene>
    <name evidence="3" type="ORF">R3P38DRAFT_2780682</name>
</gene>
<sequence length="269" mass="29889">MQLLHFLSLATLSLALAPRRPWDAFNYAPKSRTVYPDAIRVAEGTVQIVKNKGSRRPDIPQLRISRYKLIGHRPLIHRITILHPPRRLRLILPRLAVSEIPGYWTQPEFSLWGGFRFLTVVSTGTDAVTISNVSCAISFMPHVEDLLWMAGAYTVQTNIVPLDTGRMVPFQLRDLVYSIFISLTMTAHETERSGEESNKTDNTRKAKKSLTRPNQRPSMISVAVLLTQRRTRLGEGAGGRVGSGEHSGKGVSCCDELVCGDELGGDGDQ</sequence>
<evidence type="ECO:0000256" key="2">
    <source>
        <dbReference type="SAM" id="SignalP"/>
    </source>
</evidence>
<dbReference type="EMBL" id="JAWWNJ010000038">
    <property type="protein sequence ID" value="KAK7021439.1"/>
    <property type="molecule type" value="Genomic_DNA"/>
</dbReference>
<comment type="caution">
    <text evidence="3">The sequence shown here is derived from an EMBL/GenBank/DDBJ whole genome shotgun (WGS) entry which is preliminary data.</text>
</comment>
<name>A0AAW0B6V5_9AGAR</name>
<feature type="region of interest" description="Disordered" evidence="1">
    <location>
        <begin position="190"/>
        <end position="214"/>
    </location>
</feature>
<evidence type="ECO:0000313" key="4">
    <source>
        <dbReference type="Proteomes" id="UP001362999"/>
    </source>
</evidence>
<reference evidence="3 4" key="1">
    <citation type="journal article" date="2024" name="J Genomics">
        <title>Draft genome sequencing and assembly of Favolaschia claudopus CIRM-BRFM 2984 isolated from oak limbs.</title>
        <authorList>
            <person name="Navarro D."/>
            <person name="Drula E."/>
            <person name="Chaduli D."/>
            <person name="Cazenave R."/>
            <person name="Ahrendt S."/>
            <person name="Wang J."/>
            <person name="Lipzen A."/>
            <person name="Daum C."/>
            <person name="Barry K."/>
            <person name="Grigoriev I.V."/>
            <person name="Favel A."/>
            <person name="Rosso M.N."/>
            <person name="Martin F."/>
        </authorList>
    </citation>
    <scope>NUCLEOTIDE SEQUENCE [LARGE SCALE GENOMIC DNA]</scope>
    <source>
        <strain evidence="3 4">CIRM-BRFM 2984</strain>
    </source>
</reference>
<dbReference type="Proteomes" id="UP001362999">
    <property type="component" value="Unassembled WGS sequence"/>
</dbReference>
<evidence type="ECO:0000313" key="3">
    <source>
        <dbReference type="EMBL" id="KAK7021439.1"/>
    </source>
</evidence>
<proteinExistence type="predicted"/>
<organism evidence="3 4">
    <name type="scientific">Favolaschia claudopus</name>
    <dbReference type="NCBI Taxonomy" id="2862362"/>
    <lineage>
        <taxon>Eukaryota</taxon>
        <taxon>Fungi</taxon>
        <taxon>Dikarya</taxon>
        <taxon>Basidiomycota</taxon>
        <taxon>Agaricomycotina</taxon>
        <taxon>Agaricomycetes</taxon>
        <taxon>Agaricomycetidae</taxon>
        <taxon>Agaricales</taxon>
        <taxon>Marasmiineae</taxon>
        <taxon>Mycenaceae</taxon>
        <taxon>Favolaschia</taxon>
    </lineage>
</organism>